<gene>
    <name evidence="5" type="ORF">SAMN04488108_3412</name>
</gene>
<reference evidence="6" key="1">
    <citation type="submission" date="2016-12" db="EMBL/GenBank/DDBJ databases">
        <authorList>
            <person name="Varghese N."/>
            <person name="Submissions S."/>
        </authorList>
    </citation>
    <scope>NUCLEOTIDE SEQUENCE [LARGE SCALE GENOMIC DNA]</scope>
    <source>
        <strain evidence="6">DSM 25035</strain>
    </source>
</reference>
<dbReference type="PANTHER" id="PTHR43280:SF29">
    <property type="entry name" value="ARAC-FAMILY TRANSCRIPTIONAL REGULATOR"/>
    <property type="match status" value="1"/>
</dbReference>
<keyword evidence="2 5" id="KW-0238">DNA-binding</keyword>
<dbReference type="EMBL" id="FRXN01000005">
    <property type="protein sequence ID" value="SHO64379.1"/>
    <property type="molecule type" value="Genomic_DNA"/>
</dbReference>
<dbReference type="PROSITE" id="PS01124">
    <property type="entry name" value="HTH_ARAC_FAMILY_2"/>
    <property type="match status" value="1"/>
</dbReference>
<keyword evidence="6" id="KW-1185">Reference proteome</keyword>
<proteinExistence type="predicted"/>
<dbReference type="AlphaFoldDB" id="A0A1M7ZHS0"/>
<dbReference type="Pfam" id="PF12833">
    <property type="entry name" value="HTH_18"/>
    <property type="match status" value="1"/>
</dbReference>
<keyword evidence="1" id="KW-0805">Transcription regulation</keyword>
<evidence type="ECO:0000259" key="4">
    <source>
        <dbReference type="PROSITE" id="PS01124"/>
    </source>
</evidence>
<dbReference type="STRING" id="1073327.SAMN04488108_3412"/>
<protein>
    <submittedName>
        <fullName evidence="5">AraC-type DNA-binding protein</fullName>
    </submittedName>
</protein>
<organism evidence="5 6">
    <name type="scientific">Algoriphagus zhangzhouensis</name>
    <dbReference type="NCBI Taxonomy" id="1073327"/>
    <lineage>
        <taxon>Bacteria</taxon>
        <taxon>Pseudomonadati</taxon>
        <taxon>Bacteroidota</taxon>
        <taxon>Cytophagia</taxon>
        <taxon>Cytophagales</taxon>
        <taxon>Cyclobacteriaceae</taxon>
        <taxon>Algoriphagus</taxon>
    </lineage>
</organism>
<feature type="domain" description="HTH araC/xylS-type" evidence="4">
    <location>
        <begin position="30"/>
        <end position="131"/>
    </location>
</feature>
<dbReference type="InterPro" id="IPR018060">
    <property type="entry name" value="HTH_AraC"/>
</dbReference>
<dbReference type="GO" id="GO:0003700">
    <property type="term" value="F:DNA-binding transcription factor activity"/>
    <property type="evidence" value="ECO:0007669"/>
    <property type="project" value="InterPro"/>
</dbReference>
<evidence type="ECO:0000256" key="1">
    <source>
        <dbReference type="ARBA" id="ARBA00023015"/>
    </source>
</evidence>
<dbReference type="Proteomes" id="UP000184609">
    <property type="component" value="Unassembled WGS sequence"/>
</dbReference>
<evidence type="ECO:0000256" key="3">
    <source>
        <dbReference type="ARBA" id="ARBA00023163"/>
    </source>
</evidence>
<sequence>MLLLGDRGNSTLRPQKPIDTETEFICSHISEVVKEQKLFLTQRYSINDLSKDTGIPVYKISRAINSCNQTNFNQWINQFRIEEFQVLIEQGYQDQLTLDVIAEKCGFSNRATFISAFKKVKGVTPGVYIKNQMTPIS</sequence>
<dbReference type="GO" id="GO:0043565">
    <property type="term" value="F:sequence-specific DNA binding"/>
    <property type="evidence" value="ECO:0007669"/>
    <property type="project" value="InterPro"/>
</dbReference>
<dbReference type="Gene3D" id="1.10.10.60">
    <property type="entry name" value="Homeodomain-like"/>
    <property type="match status" value="1"/>
</dbReference>
<dbReference type="RefSeq" id="WP_073573018.1">
    <property type="nucleotide sequence ID" value="NZ_FRXN01000005.1"/>
</dbReference>
<evidence type="ECO:0000313" key="6">
    <source>
        <dbReference type="Proteomes" id="UP000184609"/>
    </source>
</evidence>
<keyword evidence="3" id="KW-0804">Transcription</keyword>
<dbReference type="OrthoDB" id="9779074at2"/>
<evidence type="ECO:0000313" key="5">
    <source>
        <dbReference type="EMBL" id="SHO64379.1"/>
    </source>
</evidence>
<dbReference type="SUPFAM" id="SSF46689">
    <property type="entry name" value="Homeodomain-like"/>
    <property type="match status" value="1"/>
</dbReference>
<name>A0A1M7ZHS0_9BACT</name>
<dbReference type="PANTHER" id="PTHR43280">
    <property type="entry name" value="ARAC-FAMILY TRANSCRIPTIONAL REGULATOR"/>
    <property type="match status" value="1"/>
</dbReference>
<evidence type="ECO:0000256" key="2">
    <source>
        <dbReference type="ARBA" id="ARBA00023125"/>
    </source>
</evidence>
<dbReference type="SMART" id="SM00342">
    <property type="entry name" value="HTH_ARAC"/>
    <property type="match status" value="1"/>
</dbReference>
<accession>A0A1M7ZHS0</accession>
<dbReference type="InterPro" id="IPR009057">
    <property type="entry name" value="Homeodomain-like_sf"/>
</dbReference>